<protein>
    <submittedName>
        <fullName evidence="2">Uncharacterized protein</fullName>
    </submittedName>
</protein>
<dbReference type="EMBL" id="CAJJDP010000075">
    <property type="protein sequence ID" value="CAD8180849.1"/>
    <property type="molecule type" value="Genomic_DNA"/>
</dbReference>
<comment type="caution">
    <text evidence="2">The sequence shown here is derived from an EMBL/GenBank/DDBJ whole genome shotgun (WGS) entry which is preliminary data.</text>
</comment>
<evidence type="ECO:0000313" key="2">
    <source>
        <dbReference type="EMBL" id="CAD8180849.1"/>
    </source>
</evidence>
<sequence>MSLVTNSTHEIPLHALSVLIYLIIIQVFSVMNKPLNPFHQLVSLSQVTNELSFVYYQVQIIIKVGKIVFRQM</sequence>
<keyword evidence="1" id="KW-0472">Membrane</keyword>
<accession>A0A8S1VYL0</accession>
<organism evidence="2 3">
    <name type="scientific">Paramecium octaurelia</name>
    <dbReference type="NCBI Taxonomy" id="43137"/>
    <lineage>
        <taxon>Eukaryota</taxon>
        <taxon>Sar</taxon>
        <taxon>Alveolata</taxon>
        <taxon>Ciliophora</taxon>
        <taxon>Intramacronucleata</taxon>
        <taxon>Oligohymenophorea</taxon>
        <taxon>Peniculida</taxon>
        <taxon>Parameciidae</taxon>
        <taxon>Paramecium</taxon>
    </lineage>
</organism>
<evidence type="ECO:0000313" key="3">
    <source>
        <dbReference type="Proteomes" id="UP000683925"/>
    </source>
</evidence>
<feature type="transmembrane region" description="Helical" evidence="1">
    <location>
        <begin position="12"/>
        <end position="31"/>
    </location>
</feature>
<dbReference type="Proteomes" id="UP000683925">
    <property type="component" value="Unassembled WGS sequence"/>
</dbReference>
<proteinExistence type="predicted"/>
<keyword evidence="1" id="KW-1133">Transmembrane helix</keyword>
<name>A0A8S1VYL0_PAROT</name>
<gene>
    <name evidence="2" type="ORF">POCTA_138.1.T0760003</name>
</gene>
<keyword evidence="1" id="KW-0812">Transmembrane</keyword>
<keyword evidence="3" id="KW-1185">Reference proteome</keyword>
<evidence type="ECO:0000256" key="1">
    <source>
        <dbReference type="SAM" id="Phobius"/>
    </source>
</evidence>
<reference evidence="2" key="1">
    <citation type="submission" date="2021-01" db="EMBL/GenBank/DDBJ databases">
        <authorList>
            <consortium name="Genoscope - CEA"/>
            <person name="William W."/>
        </authorList>
    </citation>
    <scope>NUCLEOTIDE SEQUENCE</scope>
</reference>
<dbReference type="AlphaFoldDB" id="A0A8S1VYL0"/>